<gene>
    <name evidence="3" type="ORF">CDV31_006282</name>
</gene>
<evidence type="ECO:0000313" key="3">
    <source>
        <dbReference type="EMBL" id="RSM12441.1"/>
    </source>
</evidence>
<dbReference type="AlphaFoldDB" id="A0A428UDT0"/>
<sequence length="91" mass="10416">MPENRPSSSAPVPSEDSTSQSAIRAAVLALREELLEEMARNQEATRIRVDMVHKVYDGQHEMMLRKVKELEAEIKQLRLENDQLRAEKASK</sequence>
<keyword evidence="1" id="KW-0175">Coiled coil</keyword>
<evidence type="ECO:0000256" key="1">
    <source>
        <dbReference type="SAM" id="Coils"/>
    </source>
</evidence>
<accession>A0A428UDT0</accession>
<evidence type="ECO:0000313" key="4">
    <source>
        <dbReference type="Proteomes" id="UP000288429"/>
    </source>
</evidence>
<dbReference type="EMBL" id="NIZV01000070">
    <property type="protein sequence ID" value="RSM12441.1"/>
    <property type="molecule type" value="Genomic_DNA"/>
</dbReference>
<feature type="region of interest" description="Disordered" evidence="2">
    <location>
        <begin position="1"/>
        <end position="20"/>
    </location>
</feature>
<protein>
    <submittedName>
        <fullName evidence="3">Uncharacterized protein</fullName>
    </submittedName>
</protein>
<reference evidence="3 4" key="1">
    <citation type="submission" date="2017-06" db="EMBL/GenBank/DDBJ databases">
        <title>Cmopartive genomic analysis of Ambrosia Fusariam Clade fungi.</title>
        <authorList>
            <person name="Stajich J.E."/>
            <person name="Carrillo J."/>
            <person name="Kijimoto T."/>
            <person name="Eskalen A."/>
            <person name="O'Donnell K."/>
            <person name="Kasson M."/>
        </authorList>
    </citation>
    <scope>NUCLEOTIDE SEQUENCE [LARGE SCALE GENOMIC DNA]</scope>
    <source>
        <strain evidence="3 4">NRRL 20438</strain>
    </source>
</reference>
<comment type="caution">
    <text evidence="3">The sequence shown here is derived from an EMBL/GenBank/DDBJ whole genome shotgun (WGS) entry which is preliminary data.</text>
</comment>
<proteinExistence type="predicted"/>
<keyword evidence="4" id="KW-1185">Reference proteome</keyword>
<evidence type="ECO:0000256" key="2">
    <source>
        <dbReference type="SAM" id="MobiDB-lite"/>
    </source>
</evidence>
<organism evidence="3 4">
    <name type="scientific">Fusarium ambrosium</name>
    <dbReference type="NCBI Taxonomy" id="131363"/>
    <lineage>
        <taxon>Eukaryota</taxon>
        <taxon>Fungi</taxon>
        <taxon>Dikarya</taxon>
        <taxon>Ascomycota</taxon>
        <taxon>Pezizomycotina</taxon>
        <taxon>Sordariomycetes</taxon>
        <taxon>Hypocreomycetidae</taxon>
        <taxon>Hypocreales</taxon>
        <taxon>Nectriaceae</taxon>
        <taxon>Fusarium</taxon>
        <taxon>Fusarium solani species complex</taxon>
    </lineage>
</organism>
<name>A0A428UDT0_9HYPO</name>
<dbReference type="Proteomes" id="UP000288429">
    <property type="component" value="Unassembled WGS sequence"/>
</dbReference>
<feature type="coiled-coil region" evidence="1">
    <location>
        <begin position="60"/>
        <end position="87"/>
    </location>
</feature>